<organism evidence="2 3">
    <name type="scientific">Candidatus Obscuribacter phosphatis</name>
    <dbReference type="NCBI Taxonomy" id="1906157"/>
    <lineage>
        <taxon>Bacteria</taxon>
        <taxon>Bacillati</taxon>
        <taxon>Candidatus Melainabacteria</taxon>
        <taxon>Candidatus Obscuribacterales</taxon>
        <taxon>Candidatus Obscuribacteraceae</taxon>
        <taxon>Candidatus Obscuribacter</taxon>
    </lineage>
</organism>
<accession>A0A8J7PFZ4</accession>
<proteinExistence type="predicted"/>
<reference evidence="2" key="1">
    <citation type="submission" date="2021-02" db="EMBL/GenBank/DDBJ databases">
        <title>Genome-Resolved Metagenomics of a Microbial Community Performing Photosynthetic Biological Nutrient Removal.</title>
        <authorList>
            <person name="Mcdaniel E.A."/>
        </authorList>
    </citation>
    <scope>NUCLEOTIDE SEQUENCE</scope>
    <source>
        <strain evidence="2">UWPOB_OBS1</strain>
    </source>
</reference>
<comment type="caution">
    <text evidence="2">The sequence shown here is derived from an EMBL/GenBank/DDBJ whole genome shotgun (WGS) entry which is preliminary data.</text>
</comment>
<dbReference type="InterPro" id="IPR036318">
    <property type="entry name" value="FAD-bd_PCMH-like_sf"/>
</dbReference>
<sequence>MRYIISCPGNFAQAEGKFFKVEYMPSISSLFSALAKAPQSEALSFRPVGMVELVRLLQASQLVLPHNSQLAADFLYLVDQTRGDRDLACLDMSAFFGQCEYVVSDLVAEFQAGTALSFVQEQLAGQIFPVSSAYASLSLLELFRLGDGGVLETGYGALRSNLLGLSFLDGDGRLVKGGGRVVKNVTGYDVTKLFVGNHFFGLPLTYFLRLFAKPQTRRFFLLHTRSKQQQAKTLLDFAARALSSGISFSALELVSQHENCALAMSFDGPGSYVDELGAKVLALAPPDLPVQTSGLSEETFFTDYDSPWLDRLDLFCSLKLAAKFIEALASWALPFRYRPAHGRLTISLAGLLSSHSVKDGGLELFSSIDQVLGALFAVFNKDRQNEKEVGSSIYSFDRFAFQLRLSGLLLFSSDQGADSYYFGRLKEALDPRARFGIFEPIFRGNRGI</sequence>
<feature type="domain" description="FAD-binding PCMH-type" evidence="1">
    <location>
        <begin position="35"/>
        <end position="213"/>
    </location>
</feature>
<gene>
    <name evidence="2" type="ORF">J0M35_03345</name>
</gene>
<name>A0A8J7PFZ4_9BACT</name>
<dbReference type="AlphaFoldDB" id="A0A8J7PFZ4"/>
<dbReference type="PANTHER" id="PTHR11748">
    <property type="entry name" value="D-LACTATE DEHYDROGENASE"/>
    <property type="match status" value="1"/>
</dbReference>
<dbReference type="EMBL" id="JAFLCK010000003">
    <property type="protein sequence ID" value="MBN8659373.1"/>
    <property type="molecule type" value="Genomic_DNA"/>
</dbReference>
<dbReference type="InterPro" id="IPR016169">
    <property type="entry name" value="FAD-bd_PCMH_sub2"/>
</dbReference>
<dbReference type="PANTHER" id="PTHR11748:SF103">
    <property type="entry name" value="GLYCOLATE OXIDASE SUBUNIT GLCE"/>
    <property type="match status" value="1"/>
</dbReference>
<dbReference type="GO" id="GO:0071949">
    <property type="term" value="F:FAD binding"/>
    <property type="evidence" value="ECO:0007669"/>
    <property type="project" value="InterPro"/>
</dbReference>
<dbReference type="Gene3D" id="3.30.465.10">
    <property type="match status" value="1"/>
</dbReference>
<protein>
    <submittedName>
        <fullName evidence="2">FAD-binding oxidoreductase</fullName>
    </submittedName>
</protein>
<evidence type="ECO:0000313" key="2">
    <source>
        <dbReference type="EMBL" id="MBN8659373.1"/>
    </source>
</evidence>
<evidence type="ECO:0000259" key="1">
    <source>
        <dbReference type="PROSITE" id="PS51387"/>
    </source>
</evidence>
<dbReference type="PROSITE" id="PS51387">
    <property type="entry name" value="FAD_PCMH"/>
    <property type="match status" value="1"/>
</dbReference>
<dbReference type="SUPFAM" id="SSF56176">
    <property type="entry name" value="FAD-binding/transporter-associated domain-like"/>
    <property type="match status" value="1"/>
</dbReference>
<dbReference type="InterPro" id="IPR016166">
    <property type="entry name" value="FAD-bd_PCMH"/>
</dbReference>
<dbReference type="Proteomes" id="UP000664277">
    <property type="component" value="Unassembled WGS sequence"/>
</dbReference>
<evidence type="ECO:0000313" key="3">
    <source>
        <dbReference type="Proteomes" id="UP000664277"/>
    </source>
</evidence>